<proteinExistence type="predicted"/>
<reference evidence="1" key="1">
    <citation type="journal article" date="2020" name="Nature">
        <title>Giant virus diversity and host interactions through global metagenomics.</title>
        <authorList>
            <person name="Schulz F."/>
            <person name="Roux S."/>
            <person name="Paez-Espino D."/>
            <person name="Jungbluth S."/>
            <person name="Walsh D.A."/>
            <person name="Denef V.J."/>
            <person name="McMahon K.D."/>
            <person name="Konstantinidis K.T."/>
            <person name="Eloe-Fadrosh E.A."/>
            <person name="Kyrpides N.C."/>
            <person name="Woyke T."/>
        </authorList>
    </citation>
    <scope>NUCLEOTIDE SEQUENCE</scope>
    <source>
        <strain evidence="1">GVMAG-S-1101165-79</strain>
    </source>
</reference>
<accession>A0A6C0ARD0</accession>
<protein>
    <submittedName>
        <fullName evidence="1">Uncharacterized protein</fullName>
    </submittedName>
</protein>
<dbReference type="AlphaFoldDB" id="A0A6C0ARD0"/>
<dbReference type="EMBL" id="MN740768">
    <property type="protein sequence ID" value="QHS82449.1"/>
    <property type="molecule type" value="Genomic_DNA"/>
</dbReference>
<sequence length="111" mass="13485">MSTQIFKRNVPNELLFNILNELCVKTDKYYIFNVDSFRKGIYKDLIPKFLDTCKPCYHISKRKYLEKKLTFNSFITVLRQICNFNNITYTSQIKYDKSNYSIIYYIYFSTF</sequence>
<evidence type="ECO:0000313" key="1">
    <source>
        <dbReference type="EMBL" id="QHS82449.1"/>
    </source>
</evidence>
<name>A0A6C0ARD0_9ZZZZ</name>
<organism evidence="1">
    <name type="scientific">viral metagenome</name>
    <dbReference type="NCBI Taxonomy" id="1070528"/>
    <lineage>
        <taxon>unclassified sequences</taxon>
        <taxon>metagenomes</taxon>
        <taxon>organismal metagenomes</taxon>
    </lineage>
</organism>